<keyword evidence="18" id="KW-1185">Reference proteome</keyword>
<evidence type="ECO:0000256" key="2">
    <source>
        <dbReference type="ARBA" id="ARBA00005585"/>
    </source>
</evidence>
<evidence type="ECO:0000256" key="9">
    <source>
        <dbReference type="ARBA" id="ARBA00023136"/>
    </source>
</evidence>
<feature type="transmembrane region" description="Helical" evidence="15">
    <location>
        <begin position="880"/>
        <end position="904"/>
    </location>
</feature>
<dbReference type="Gramene" id="Psat05G0030900-T4">
    <property type="protein sequence ID" value="KAI5402662.1"/>
    <property type="gene ID" value="KIW84_050309"/>
</dbReference>
<feature type="transmembrane region" description="Helical" evidence="15">
    <location>
        <begin position="808"/>
        <end position="826"/>
    </location>
</feature>
<organism evidence="17 18">
    <name type="scientific">Pisum sativum</name>
    <name type="common">Garden pea</name>
    <name type="synonym">Lathyrus oleraceus</name>
    <dbReference type="NCBI Taxonomy" id="3888"/>
    <lineage>
        <taxon>Eukaryota</taxon>
        <taxon>Viridiplantae</taxon>
        <taxon>Streptophyta</taxon>
        <taxon>Embryophyta</taxon>
        <taxon>Tracheophyta</taxon>
        <taxon>Spermatophyta</taxon>
        <taxon>Magnoliopsida</taxon>
        <taxon>eudicotyledons</taxon>
        <taxon>Gunneridae</taxon>
        <taxon>Pentapetalae</taxon>
        <taxon>rosids</taxon>
        <taxon>fabids</taxon>
        <taxon>Fabales</taxon>
        <taxon>Fabaceae</taxon>
        <taxon>Papilionoideae</taxon>
        <taxon>50 kb inversion clade</taxon>
        <taxon>NPAAA clade</taxon>
        <taxon>Hologalegina</taxon>
        <taxon>IRL clade</taxon>
        <taxon>Fabeae</taxon>
        <taxon>Lathyrus</taxon>
    </lineage>
</organism>
<protein>
    <recommendedName>
        <fullName evidence="16">SSD domain-containing protein</fullName>
    </recommendedName>
</protein>
<keyword evidence="12" id="KW-0325">Glycoprotein</keyword>
<accession>A0A9D4WJI1</accession>
<dbReference type="InterPro" id="IPR053956">
    <property type="entry name" value="NPC1_MLD"/>
</dbReference>
<feature type="transmembrane region" description="Helical" evidence="15">
    <location>
        <begin position="333"/>
        <end position="352"/>
    </location>
</feature>
<dbReference type="GO" id="GO:0005319">
    <property type="term" value="F:lipid transporter activity"/>
    <property type="evidence" value="ECO:0007669"/>
    <property type="project" value="InterPro"/>
</dbReference>
<evidence type="ECO:0000256" key="12">
    <source>
        <dbReference type="ARBA" id="ARBA00023180"/>
    </source>
</evidence>
<keyword evidence="6" id="KW-0732">Signal</keyword>
<evidence type="ECO:0000256" key="3">
    <source>
        <dbReference type="ARBA" id="ARBA00022448"/>
    </source>
</evidence>
<evidence type="ECO:0000256" key="10">
    <source>
        <dbReference type="ARBA" id="ARBA00023157"/>
    </source>
</evidence>
<comment type="similarity">
    <text evidence="2">Belongs to the patched family.</text>
</comment>
<evidence type="ECO:0000256" key="6">
    <source>
        <dbReference type="ARBA" id="ARBA00022729"/>
    </source>
</evidence>
<dbReference type="NCBIfam" id="TIGR00917">
    <property type="entry name" value="2A060601"/>
    <property type="match status" value="1"/>
</dbReference>
<feature type="non-terminal residue" evidence="17">
    <location>
        <position position="1"/>
    </location>
</feature>
<keyword evidence="11" id="KW-1207">Sterol metabolism</keyword>
<reference evidence="17 18" key="1">
    <citation type="journal article" date="2022" name="Nat. Genet.">
        <title>Improved pea reference genome and pan-genome highlight genomic features and evolutionary characteristics.</title>
        <authorList>
            <person name="Yang T."/>
            <person name="Liu R."/>
            <person name="Luo Y."/>
            <person name="Hu S."/>
            <person name="Wang D."/>
            <person name="Wang C."/>
            <person name="Pandey M.K."/>
            <person name="Ge S."/>
            <person name="Xu Q."/>
            <person name="Li N."/>
            <person name="Li G."/>
            <person name="Huang Y."/>
            <person name="Saxena R.K."/>
            <person name="Ji Y."/>
            <person name="Li M."/>
            <person name="Yan X."/>
            <person name="He Y."/>
            <person name="Liu Y."/>
            <person name="Wang X."/>
            <person name="Xiang C."/>
            <person name="Varshney R.K."/>
            <person name="Ding H."/>
            <person name="Gao S."/>
            <person name="Zong X."/>
        </authorList>
    </citation>
    <scope>NUCLEOTIDE SEQUENCE [LARGE SCALE GENOMIC DNA]</scope>
    <source>
        <strain evidence="17 18">cv. Zhongwan 6</strain>
    </source>
</reference>
<keyword evidence="5 15" id="KW-0812">Transmembrane</keyword>
<dbReference type="GO" id="GO:0016020">
    <property type="term" value="C:membrane"/>
    <property type="evidence" value="ECO:0007669"/>
    <property type="project" value="InterPro"/>
</dbReference>
<sequence length="924" mass="101455">FTNLIRKYGLYVARNPNVVLASSLAIVILLCLGLIRLKVETRPEKLWVGPGSKAAEEKQFFDSHLAPFYRIEQLILGTIPDDVNSTSPRIVSEDNIKFLFEVQKKVDAIRANHSGLMVSLQDICMKPLDTNCATQSILQYFKMDPDNFDNYGGVDHLSYCFEHYSSADQCMSAFKGPLDPSTVLGGFSGNDYSGASAFIITYPVNNEIDKEGNETAKAVAWEKTFIQLVKDELLPMAQSKNLTLAFSSESSIEEELKRESTADVITILVSYLVMFAYISLTLGDTPHPSSFYISSKVLLGLSGVILVMLSVLGSVGIFSALGVKSTLIIMEVIPFLVLAVGVDNMCILVHAVKRQQLDLPLERRISNALVEVGPSITLASLSEVLAFAAGSFISMPACRVFSMFAALAVLLDFLLQVTAFVALIVLDSLRAEDKRVDCFPCIKVHSLHADPDKGIGQRKPGLLARYMKEVHAPILSIWVVKMVVIAIFVAFSLASIALSTRIEPGLEQEIVLPRDSYLQGYFNNISEYLRIGPPLYFVVKNYNYSSESTHTNQLCSISQCDSNSLLNEVAKAALVPGTSYIAKPAASWLDDFLVWVSPEAFGCCRKFTNESYCPPDDQPPCCAPEEGGSCVSVGVCNDCTTCFRHSDLHNDRPSTTQFREKLPWFLSALPSADCAKGGHGAYTSSVELKGYDSGIIQASSFRTYHTPLNKQVDYVNSMRAAREFSSRVSDSLKIEIFPYSVFYMFFEQYLNIWKTALVNLAIAIGAVFIVCLVITCSLWSSAIILLVLTMIVVDLMGVMAILNIQLNAISVVNLVMSVGIAVEFCVHMTHSFTVASGDKDQRVKEALGTMGASVFSGITLTKLVGVIVLCFSRTEVFVVYYFQMYLSLVLLGFLHGLVFLPVVLSMFGPPSRCIQGADRSSTSS</sequence>
<keyword evidence="10" id="KW-1015">Disulfide bond</keyword>
<dbReference type="FunFam" id="1.20.1640.10:FF:000008">
    <property type="entry name" value="NPC intracellular cholesterol transporter 1"/>
    <property type="match status" value="1"/>
</dbReference>
<evidence type="ECO:0000256" key="4">
    <source>
        <dbReference type="ARBA" id="ARBA00022548"/>
    </source>
</evidence>
<evidence type="ECO:0000256" key="5">
    <source>
        <dbReference type="ARBA" id="ARBA00022692"/>
    </source>
</evidence>
<comment type="subcellular location">
    <subcellularLocation>
        <location evidence="1">Endomembrane system</location>
        <topology evidence="1">Multi-pass membrane protein</topology>
    </subcellularLocation>
</comment>
<evidence type="ECO:0000256" key="1">
    <source>
        <dbReference type="ARBA" id="ARBA00004127"/>
    </source>
</evidence>
<dbReference type="GO" id="GO:0032934">
    <property type="term" value="F:sterol binding"/>
    <property type="evidence" value="ECO:0007669"/>
    <property type="project" value="TreeGrafter"/>
</dbReference>
<name>A0A9D4WJI1_PEA</name>
<evidence type="ECO:0000256" key="13">
    <source>
        <dbReference type="ARBA" id="ARBA00023221"/>
    </source>
</evidence>
<evidence type="ECO:0000256" key="14">
    <source>
        <dbReference type="ARBA" id="ARBA00034049"/>
    </source>
</evidence>
<evidence type="ECO:0000256" key="11">
    <source>
        <dbReference type="ARBA" id="ARBA00023166"/>
    </source>
</evidence>
<dbReference type="Proteomes" id="UP001058974">
    <property type="component" value="Chromosome 5"/>
</dbReference>
<dbReference type="PANTHER" id="PTHR45727">
    <property type="entry name" value="NPC INTRACELLULAR CHOLESTEROL TRANSPORTER 1"/>
    <property type="match status" value="1"/>
</dbReference>
<keyword evidence="4" id="KW-0153">Cholesterol metabolism</keyword>
<dbReference type="AlphaFoldDB" id="A0A9D4WJI1"/>
<evidence type="ECO:0000256" key="7">
    <source>
        <dbReference type="ARBA" id="ARBA00022989"/>
    </source>
</evidence>
<dbReference type="SUPFAM" id="SSF82866">
    <property type="entry name" value="Multidrug efflux transporter AcrB transmembrane domain"/>
    <property type="match status" value="2"/>
</dbReference>
<proteinExistence type="inferred from homology"/>
<evidence type="ECO:0000256" key="15">
    <source>
        <dbReference type="SAM" id="Phobius"/>
    </source>
</evidence>
<dbReference type="Pfam" id="PF12349">
    <property type="entry name" value="Sterol-sensing"/>
    <property type="match status" value="1"/>
</dbReference>
<dbReference type="PANTHER" id="PTHR45727:SF2">
    <property type="entry name" value="NPC INTRACELLULAR CHOLESTEROL TRANSPORTER 1"/>
    <property type="match status" value="1"/>
</dbReference>
<feature type="transmembrane region" description="Helical" evidence="15">
    <location>
        <begin position="782"/>
        <end position="802"/>
    </location>
</feature>
<feature type="transmembrane region" description="Helical" evidence="15">
    <location>
        <begin position="18"/>
        <end position="37"/>
    </location>
</feature>
<dbReference type="InterPro" id="IPR004765">
    <property type="entry name" value="NPC1-like"/>
</dbReference>
<feature type="transmembrane region" description="Helical" evidence="15">
    <location>
        <begin position="260"/>
        <end position="278"/>
    </location>
</feature>
<gene>
    <name evidence="17" type="ORF">KIW84_050309</name>
</gene>
<evidence type="ECO:0000259" key="16">
    <source>
        <dbReference type="PROSITE" id="PS50156"/>
    </source>
</evidence>
<comment type="caution">
    <text evidence="17">The sequence shown here is derived from an EMBL/GenBank/DDBJ whole genome shotgun (WGS) entry which is preliminary data.</text>
</comment>
<keyword evidence="7 15" id="KW-1133">Transmembrane helix</keyword>
<dbReference type="GO" id="GO:0030301">
    <property type="term" value="P:cholesterol transport"/>
    <property type="evidence" value="ECO:0007669"/>
    <property type="project" value="UniProtKB-ARBA"/>
</dbReference>
<feature type="transmembrane region" description="Helical" evidence="15">
    <location>
        <begin position="475"/>
        <end position="498"/>
    </location>
</feature>
<evidence type="ECO:0000313" key="17">
    <source>
        <dbReference type="EMBL" id="KAI5402662.1"/>
    </source>
</evidence>
<comment type="catalytic activity">
    <reaction evidence="14">
        <text>cholesterol(in) = cholesterol(out)</text>
        <dbReference type="Rhea" id="RHEA:39747"/>
        <dbReference type="ChEBI" id="CHEBI:16113"/>
    </reaction>
</comment>
<keyword evidence="3" id="KW-0813">Transport</keyword>
<dbReference type="FunFam" id="1.20.1640.10:FF:000010">
    <property type="entry name" value="NPC intracellular cholesterol transporter 1"/>
    <property type="match status" value="1"/>
</dbReference>
<keyword evidence="8" id="KW-0443">Lipid metabolism</keyword>
<evidence type="ECO:0000256" key="8">
    <source>
        <dbReference type="ARBA" id="ARBA00023098"/>
    </source>
</evidence>
<dbReference type="GO" id="GO:0008203">
    <property type="term" value="P:cholesterol metabolic process"/>
    <property type="evidence" value="ECO:0007669"/>
    <property type="project" value="UniProtKB-KW"/>
</dbReference>
<feature type="domain" description="SSD" evidence="16">
    <location>
        <begin position="263"/>
        <end position="426"/>
    </location>
</feature>
<dbReference type="InterPro" id="IPR000731">
    <property type="entry name" value="SSD"/>
</dbReference>
<feature type="transmembrane region" description="Helical" evidence="15">
    <location>
        <begin position="298"/>
        <end position="321"/>
    </location>
</feature>
<feature type="transmembrane region" description="Helical" evidence="15">
    <location>
        <begin position="756"/>
        <end position="775"/>
    </location>
</feature>
<keyword evidence="13" id="KW-0753">Steroid metabolism</keyword>
<dbReference type="EMBL" id="JAMSHJ010000005">
    <property type="protein sequence ID" value="KAI5402662.1"/>
    <property type="molecule type" value="Genomic_DNA"/>
</dbReference>
<dbReference type="Gene3D" id="1.20.1640.10">
    <property type="entry name" value="Multidrug efflux transporter AcrB transmembrane domain"/>
    <property type="match status" value="2"/>
</dbReference>
<keyword evidence="9 15" id="KW-0472">Membrane</keyword>
<dbReference type="InterPro" id="IPR053958">
    <property type="entry name" value="HMGCR/SNAP/NPC1-like_SSD"/>
</dbReference>
<feature type="transmembrane region" description="Helical" evidence="15">
    <location>
        <begin position="847"/>
        <end position="868"/>
    </location>
</feature>
<feature type="transmembrane region" description="Helical" evidence="15">
    <location>
        <begin position="372"/>
        <end position="393"/>
    </location>
</feature>
<evidence type="ECO:0000313" key="18">
    <source>
        <dbReference type="Proteomes" id="UP001058974"/>
    </source>
</evidence>
<feature type="transmembrane region" description="Helical" evidence="15">
    <location>
        <begin position="400"/>
        <end position="426"/>
    </location>
</feature>
<dbReference type="GO" id="GO:0012505">
    <property type="term" value="C:endomembrane system"/>
    <property type="evidence" value="ECO:0007669"/>
    <property type="project" value="UniProtKB-SubCell"/>
</dbReference>
<dbReference type="PROSITE" id="PS50156">
    <property type="entry name" value="SSD"/>
    <property type="match status" value="1"/>
</dbReference>
<dbReference type="Pfam" id="PF22314">
    <property type="entry name" value="NPC1_MLD"/>
    <property type="match status" value="1"/>
</dbReference>